<keyword evidence="1" id="KW-0132">Cell division</keyword>
<dbReference type="EMBL" id="AMZH03001111">
    <property type="protein sequence ID" value="RRT80573.1"/>
    <property type="molecule type" value="Genomic_DNA"/>
</dbReference>
<dbReference type="SUPFAM" id="SSF47954">
    <property type="entry name" value="Cyclin-like"/>
    <property type="match status" value="1"/>
</dbReference>
<dbReference type="PANTHER" id="PTHR10177">
    <property type="entry name" value="CYCLINS"/>
    <property type="match status" value="1"/>
</dbReference>
<evidence type="ECO:0000313" key="3">
    <source>
        <dbReference type="EMBL" id="RRT80573.1"/>
    </source>
</evidence>
<evidence type="ECO:0000256" key="1">
    <source>
        <dbReference type="ARBA" id="ARBA00022618"/>
    </source>
</evidence>
<feature type="non-terminal residue" evidence="3">
    <location>
        <position position="237"/>
    </location>
</feature>
<dbReference type="InterPro" id="IPR036915">
    <property type="entry name" value="Cyclin-like_sf"/>
</dbReference>
<gene>
    <name evidence="3" type="ORF">B296_00013374</name>
</gene>
<evidence type="ECO:0008006" key="5">
    <source>
        <dbReference type="Google" id="ProtNLM"/>
    </source>
</evidence>
<dbReference type="InterPro" id="IPR039361">
    <property type="entry name" value="Cyclin"/>
</dbReference>
<name>A0A427AWG0_ENSVE</name>
<dbReference type="Proteomes" id="UP000287651">
    <property type="component" value="Unassembled WGS sequence"/>
</dbReference>
<evidence type="ECO:0000313" key="4">
    <source>
        <dbReference type="Proteomes" id="UP000287651"/>
    </source>
</evidence>
<dbReference type="CDD" id="cd20544">
    <property type="entry name" value="CYCLIN_AtCycD-like_rpt2"/>
    <property type="match status" value="1"/>
</dbReference>
<reference evidence="3 4" key="1">
    <citation type="journal article" date="2014" name="Agronomy (Basel)">
        <title>A Draft Genome Sequence for Ensete ventricosum, the Drought-Tolerant Tree Against Hunger.</title>
        <authorList>
            <person name="Harrison J."/>
            <person name="Moore K.A."/>
            <person name="Paszkiewicz K."/>
            <person name="Jones T."/>
            <person name="Grant M."/>
            <person name="Ambacheew D."/>
            <person name="Muzemil S."/>
            <person name="Studholme D.J."/>
        </authorList>
    </citation>
    <scope>NUCLEOTIDE SEQUENCE [LARGE SCALE GENOMIC DNA]</scope>
</reference>
<dbReference type="GO" id="GO:0051301">
    <property type="term" value="P:cell division"/>
    <property type="evidence" value="ECO:0007669"/>
    <property type="project" value="UniProtKB-KW"/>
</dbReference>
<protein>
    <recommendedName>
        <fullName evidence="5">Cyclin N-terminal domain-containing protein</fullName>
    </recommendedName>
</protein>
<dbReference type="Gene3D" id="1.10.472.10">
    <property type="entry name" value="Cyclin-like"/>
    <property type="match status" value="2"/>
</dbReference>
<dbReference type="AlphaFoldDB" id="A0A427AWG0"/>
<accession>A0A427AWG0</accession>
<proteinExistence type="predicted"/>
<keyword evidence="2" id="KW-0131">Cell cycle</keyword>
<evidence type="ECO:0000256" key="2">
    <source>
        <dbReference type="ARBA" id="ARBA00023306"/>
    </source>
</evidence>
<organism evidence="3 4">
    <name type="scientific">Ensete ventricosum</name>
    <name type="common">Abyssinian banana</name>
    <name type="synonym">Musa ensete</name>
    <dbReference type="NCBI Taxonomy" id="4639"/>
    <lineage>
        <taxon>Eukaryota</taxon>
        <taxon>Viridiplantae</taxon>
        <taxon>Streptophyta</taxon>
        <taxon>Embryophyta</taxon>
        <taxon>Tracheophyta</taxon>
        <taxon>Spermatophyta</taxon>
        <taxon>Magnoliopsida</taxon>
        <taxon>Liliopsida</taxon>
        <taxon>Zingiberales</taxon>
        <taxon>Musaceae</taxon>
        <taxon>Ensete</taxon>
    </lineage>
</organism>
<comment type="caution">
    <text evidence="3">The sequence shown here is derived from an EMBL/GenBank/DDBJ whole genome shotgun (WGS) entry which is preliminary data.</text>
</comment>
<sequence length="237" mass="27160">MSQEAMAPNDDCASSTLLCVEDASCILGFDNEDDGDDREEQEVNRFYERKRCDLYGDLRMGFPSQVDERLASLVRRETEHMPRDDYAERLRSGALDLRGTLAVKEISYIVLQIYHEMSFLYFLRQERETKYAFEAKTIQRMELLVLSTLKWRMQAVTPFSYLEFFLHRFSGGDVPTKVLVFRSVELILSTITGKILIQKVSIGSEFLAFRPSEIAAAITLVVLPRTQDVGIEKAVSC</sequence>